<comment type="caution">
    <text evidence="1">The sequence shown here is derived from an EMBL/GenBank/DDBJ whole genome shotgun (WGS) entry which is preliminary data.</text>
</comment>
<proteinExistence type="predicted"/>
<reference evidence="1" key="1">
    <citation type="submission" date="2023-03" db="EMBL/GenBank/DDBJ databases">
        <title>Chromosome-scale reference genome and RAD-based genetic map of yellow starthistle (Centaurea solstitialis) reveal putative structural variation and QTLs associated with invader traits.</title>
        <authorList>
            <person name="Reatini B."/>
            <person name="Cang F.A."/>
            <person name="Jiang Q."/>
            <person name="Mckibben M.T.W."/>
            <person name="Barker M.S."/>
            <person name="Rieseberg L.H."/>
            <person name="Dlugosch K.M."/>
        </authorList>
    </citation>
    <scope>NUCLEOTIDE SEQUENCE</scope>
    <source>
        <strain evidence="1">CAN-66</strain>
        <tissue evidence="1">Leaf</tissue>
    </source>
</reference>
<dbReference type="Proteomes" id="UP001172457">
    <property type="component" value="Chromosome 3"/>
</dbReference>
<dbReference type="AlphaFoldDB" id="A0AA38TB61"/>
<name>A0AA38TB61_9ASTR</name>
<protein>
    <submittedName>
        <fullName evidence="1">Uncharacterized protein</fullName>
    </submittedName>
</protein>
<gene>
    <name evidence="1" type="ORF">OSB04_012329</name>
</gene>
<sequence length="84" mass="9806">MDMTTSINVMVVAIAKHLLIDVNLAKCLAMMFDARLPRMHACRVLDMNCAMKLLHSIAHRYRKVHEILLTYPLVDRRPSWKFLL</sequence>
<keyword evidence="2" id="KW-1185">Reference proteome</keyword>
<dbReference type="EMBL" id="JARYMX010000003">
    <property type="protein sequence ID" value="KAJ9557715.1"/>
    <property type="molecule type" value="Genomic_DNA"/>
</dbReference>
<accession>A0AA38TB61</accession>
<evidence type="ECO:0000313" key="1">
    <source>
        <dbReference type="EMBL" id="KAJ9557715.1"/>
    </source>
</evidence>
<evidence type="ECO:0000313" key="2">
    <source>
        <dbReference type="Proteomes" id="UP001172457"/>
    </source>
</evidence>
<organism evidence="1 2">
    <name type="scientific">Centaurea solstitialis</name>
    <name type="common">yellow star-thistle</name>
    <dbReference type="NCBI Taxonomy" id="347529"/>
    <lineage>
        <taxon>Eukaryota</taxon>
        <taxon>Viridiplantae</taxon>
        <taxon>Streptophyta</taxon>
        <taxon>Embryophyta</taxon>
        <taxon>Tracheophyta</taxon>
        <taxon>Spermatophyta</taxon>
        <taxon>Magnoliopsida</taxon>
        <taxon>eudicotyledons</taxon>
        <taxon>Gunneridae</taxon>
        <taxon>Pentapetalae</taxon>
        <taxon>asterids</taxon>
        <taxon>campanulids</taxon>
        <taxon>Asterales</taxon>
        <taxon>Asteraceae</taxon>
        <taxon>Carduoideae</taxon>
        <taxon>Cardueae</taxon>
        <taxon>Centaureinae</taxon>
        <taxon>Centaurea</taxon>
    </lineage>
</organism>